<dbReference type="PANTHER" id="PTHR43244:SF1">
    <property type="entry name" value="5,10-METHYLENETETRAHYDROMETHANOPTERIN REDUCTASE"/>
    <property type="match status" value="1"/>
</dbReference>
<protein>
    <submittedName>
        <fullName evidence="3">LLM class F420-dependent oxidoreductase</fullName>
    </submittedName>
</protein>
<evidence type="ECO:0000256" key="1">
    <source>
        <dbReference type="ARBA" id="ARBA00023002"/>
    </source>
</evidence>
<name>A0ABW9QXX7_9ACTN</name>
<dbReference type="InterPro" id="IPR036661">
    <property type="entry name" value="Luciferase-like_sf"/>
</dbReference>
<dbReference type="CDD" id="cd01097">
    <property type="entry name" value="Tetrahydromethanopterin_reductase"/>
    <property type="match status" value="1"/>
</dbReference>
<dbReference type="Proteomes" id="UP000437736">
    <property type="component" value="Unassembled WGS sequence"/>
</dbReference>
<accession>A0ABW9QXX7</accession>
<evidence type="ECO:0000313" key="3">
    <source>
        <dbReference type="EMBL" id="MST34445.1"/>
    </source>
</evidence>
<comment type="caution">
    <text evidence="3">The sequence shown here is derived from an EMBL/GenBank/DDBJ whole genome shotgun (WGS) entry which is preliminary data.</text>
</comment>
<dbReference type="InterPro" id="IPR019951">
    <property type="entry name" value="F420_OxRdatse_Rv3520c_pred"/>
</dbReference>
<dbReference type="PANTHER" id="PTHR43244">
    <property type="match status" value="1"/>
</dbReference>
<keyword evidence="1" id="KW-0560">Oxidoreductase</keyword>
<dbReference type="NCBIfam" id="TIGR03559">
    <property type="entry name" value="F420_Rv3520c"/>
    <property type="match status" value="1"/>
</dbReference>
<dbReference type="InterPro" id="IPR050564">
    <property type="entry name" value="F420-G6PD/mer"/>
</dbReference>
<dbReference type="InterPro" id="IPR011251">
    <property type="entry name" value="Luciferase-like_dom"/>
</dbReference>
<evidence type="ECO:0000313" key="4">
    <source>
        <dbReference type="Proteomes" id="UP000437736"/>
    </source>
</evidence>
<sequence>MQISTFLGYDGGFQEAARRVADYERVGLDLVWVAEAYGFDGPSFMGFLAARTERVQIASGILPIYSRTPTLIAMTAAGLDALSDGRFQLGLGASGPQVIEGWHGVPYDAPIGRTREIVEICRAVWAREAPLVHEGRYYQLPLPAGRGTGLGKPLKIIAHPLRPRIPVWLAALGERNVALAAEVADGWLPILFIPERADQVWGASLRAGRAKRDPALGPLQISAGGLLAIGDGDDVLAVRDLARPMVALYVGGMGAKGRNFYNDLACRYGFEKEAAEIQDLYLAGRKKEAEALVPDELLALTSLVGPRSWVAERVAAFRDAGVTHLQVTPVPAAGRDELGLLEELRQLVG</sequence>
<reference evidence="3 4" key="1">
    <citation type="submission" date="2019-11" db="EMBL/GenBank/DDBJ databases">
        <title>Acidiferrimicrobium australis gen. nov., sp. nov., an acidophilic and obligately heterotrophic, member of the Actinobacteria that catalyses dissimilatory oxido- reduction of iron isolated from metal-rich acidic water in Chile.</title>
        <authorList>
            <person name="Gonzalez D."/>
            <person name="Huber K."/>
            <person name="Hedrich S."/>
            <person name="Rojas-Villalobos C."/>
            <person name="Quatrini R."/>
            <person name="Dinamarca M.A."/>
            <person name="Schwarz A."/>
            <person name="Canales C."/>
            <person name="Nancucheo I."/>
        </authorList>
    </citation>
    <scope>NUCLEOTIDE SEQUENCE [LARGE SCALE GENOMIC DNA]</scope>
    <source>
        <strain evidence="3 4">USS-CCA1</strain>
    </source>
</reference>
<proteinExistence type="predicted"/>
<dbReference type="Gene3D" id="3.20.20.30">
    <property type="entry name" value="Luciferase-like domain"/>
    <property type="match status" value="1"/>
</dbReference>
<dbReference type="SUPFAM" id="SSF51679">
    <property type="entry name" value="Bacterial luciferase-like"/>
    <property type="match status" value="1"/>
</dbReference>
<feature type="domain" description="Luciferase-like" evidence="2">
    <location>
        <begin position="7"/>
        <end position="324"/>
    </location>
</feature>
<dbReference type="EMBL" id="WJHE01001009">
    <property type="protein sequence ID" value="MST34445.1"/>
    <property type="molecule type" value="Genomic_DNA"/>
</dbReference>
<evidence type="ECO:0000259" key="2">
    <source>
        <dbReference type="Pfam" id="PF00296"/>
    </source>
</evidence>
<dbReference type="Pfam" id="PF00296">
    <property type="entry name" value="Bac_luciferase"/>
    <property type="match status" value="1"/>
</dbReference>
<organism evidence="3 4">
    <name type="scientific">Acidiferrimicrobium australe</name>
    <dbReference type="NCBI Taxonomy" id="2664430"/>
    <lineage>
        <taxon>Bacteria</taxon>
        <taxon>Bacillati</taxon>
        <taxon>Actinomycetota</taxon>
        <taxon>Acidimicrobiia</taxon>
        <taxon>Acidimicrobiales</taxon>
        <taxon>Acidimicrobiaceae</taxon>
        <taxon>Acidiferrimicrobium</taxon>
    </lineage>
</organism>
<keyword evidence="4" id="KW-1185">Reference proteome</keyword>
<gene>
    <name evidence="3" type="ORF">GHK86_17175</name>
</gene>